<evidence type="ECO:0000256" key="1">
    <source>
        <dbReference type="ARBA" id="ARBA00007613"/>
    </source>
</evidence>
<evidence type="ECO:0000313" key="5">
    <source>
        <dbReference type="Proteomes" id="UP000595231"/>
    </source>
</evidence>
<dbReference type="NCBIfam" id="TIGR01845">
    <property type="entry name" value="outer_NodT"/>
    <property type="match status" value="1"/>
</dbReference>
<dbReference type="InterPro" id="IPR010131">
    <property type="entry name" value="MdtP/NodT-like"/>
</dbReference>
<feature type="region of interest" description="Disordered" evidence="3">
    <location>
        <begin position="479"/>
        <end position="506"/>
    </location>
</feature>
<dbReference type="Gene3D" id="1.20.1600.10">
    <property type="entry name" value="Outer membrane efflux proteins (OEP)"/>
    <property type="match status" value="1"/>
</dbReference>
<keyword evidence="2" id="KW-0812">Transmembrane</keyword>
<keyword evidence="2" id="KW-1134">Transmembrane beta strand</keyword>
<feature type="compositionally biased region" description="Basic and acidic residues" evidence="3">
    <location>
        <begin position="235"/>
        <end position="245"/>
    </location>
</feature>
<evidence type="ECO:0000256" key="3">
    <source>
        <dbReference type="SAM" id="MobiDB-lite"/>
    </source>
</evidence>
<comment type="similarity">
    <text evidence="1 2">Belongs to the outer membrane factor (OMF) (TC 1.B.17) family.</text>
</comment>
<keyword evidence="2" id="KW-0472">Membrane</keyword>
<evidence type="ECO:0000313" key="4">
    <source>
        <dbReference type="EMBL" id="QQB37908.1"/>
    </source>
</evidence>
<gene>
    <name evidence="4" type="ORF">I6I07_15575</name>
</gene>
<organism evidence="4 5">
    <name type="scientific">Achromobacter deleyi</name>
    <dbReference type="NCBI Taxonomy" id="1353891"/>
    <lineage>
        <taxon>Bacteria</taxon>
        <taxon>Pseudomonadati</taxon>
        <taxon>Pseudomonadota</taxon>
        <taxon>Betaproteobacteria</taxon>
        <taxon>Burkholderiales</taxon>
        <taxon>Alcaligenaceae</taxon>
        <taxon>Achromobacter</taxon>
    </lineage>
</organism>
<dbReference type="Gene3D" id="2.20.200.10">
    <property type="entry name" value="Outer membrane efflux proteins (OEP)"/>
    <property type="match status" value="1"/>
</dbReference>
<dbReference type="EMBL" id="CP065997">
    <property type="protein sequence ID" value="QQB37908.1"/>
    <property type="molecule type" value="Genomic_DNA"/>
</dbReference>
<dbReference type="GO" id="GO:0005886">
    <property type="term" value="C:plasma membrane"/>
    <property type="evidence" value="ECO:0007669"/>
    <property type="project" value="UniProtKB-SubCell"/>
</dbReference>
<dbReference type="AlphaFoldDB" id="A0A7T4B8Y3"/>
<evidence type="ECO:0000256" key="2">
    <source>
        <dbReference type="RuleBase" id="RU362097"/>
    </source>
</evidence>
<sequence>MRTLPRLHPDRRATPRRAAAIATLSAALAGCAAVGPDYRAEPPIHPQAWSTPLAGAAPVDPAALAQWWRAFDDPMLDELLQQALAHNQDLAIARLRLLQARAERDQVASHLGPDVGARADATASRTSLALRPPGIGESRAYQLGLDASWEIDVFGGRRRAVERADADVQAVEEDGHALRISLLAELAGDYAALRATQARGAIARDNIATLAAAERLAQRAASHGLGTRAEASQARAERESAEARVPELAGDEARLAHAIGVLAGGFPGDLKARLLAGGRPLPTPPALPAGLPSEVVRNRPDIRAAERRLAAATAGVGVATAARFPTFVIPLGVGSAASLVHDLFRDASAIWSLGAGVQQSVYDGGRAAAGVRAAEAEAQASQLAYARSVRRAFQDVEDALAGLNAERARQQALAAAVDDSQDALDRATRLYRNGLSGYLGVLTAQRATYQARDALALSQLARVRHAIGLYKALGAGWQPPSADAQPAAQPVASPLVPPSPLTRSPS</sequence>
<reference evidence="4 5" key="1">
    <citation type="submission" date="2020-12" db="EMBL/GenBank/DDBJ databases">
        <title>FDA dAtabase for Regulatory Grade micrObial Sequences (FDA-ARGOS): Supporting development and validation of Infectious Disease Dx tests.</title>
        <authorList>
            <person name="Sproer C."/>
            <person name="Gronow S."/>
            <person name="Severitt S."/>
            <person name="Schroder I."/>
            <person name="Tallon L."/>
            <person name="Sadzewicz L."/>
            <person name="Zhao X."/>
            <person name="Boylan J."/>
            <person name="Ott S."/>
            <person name="Bowen H."/>
            <person name="Vavikolanu K."/>
            <person name="Mehta A."/>
            <person name="Aluvathingal J."/>
            <person name="Nadendla S."/>
            <person name="Lowell S."/>
            <person name="Myers T."/>
            <person name="Yan Y."/>
            <person name="Sichtig H."/>
        </authorList>
    </citation>
    <scope>NUCLEOTIDE SEQUENCE [LARGE SCALE GENOMIC DNA]</scope>
    <source>
        <strain evidence="4 5">FDAARGOS_1050</strain>
    </source>
</reference>
<dbReference type="PROSITE" id="PS51257">
    <property type="entry name" value="PROKAR_LIPOPROTEIN"/>
    <property type="match status" value="1"/>
</dbReference>
<feature type="compositionally biased region" description="Low complexity" evidence="3">
    <location>
        <begin position="479"/>
        <end position="494"/>
    </location>
</feature>
<dbReference type="Pfam" id="PF02321">
    <property type="entry name" value="OEP"/>
    <property type="match status" value="2"/>
</dbReference>
<keyword evidence="2" id="KW-0449">Lipoprotein</keyword>
<name>A0A7T4B8Y3_9BURK</name>
<comment type="subcellular location">
    <subcellularLocation>
        <location evidence="2">Cell membrane</location>
        <topology evidence="2">Lipid-anchor</topology>
    </subcellularLocation>
</comment>
<dbReference type="GO" id="GO:0015562">
    <property type="term" value="F:efflux transmembrane transporter activity"/>
    <property type="evidence" value="ECO:0007669"/>
    <property type="project" value="InterPro"/>
</dbReference>
<dbReference type="RefSeq" id="WP_198487322.1">
    <property type="nucleotide sequence ID" value="NZ_CP065997.1"/>
</dbReference>
<accession>A0A7T4B8Y3</accession>
<proteinExistence type="inferred from homology"/>
<dbReference type="PANTHER" id="PTHR30203">
    <property type="entry name" value="OUTER MEMBRANE CATION EFFLUX PROTEIN"/>
    <property type="match status" value="1"/>
</dbReference>
<protein>
    <submittedName>
        <fullName evidence="4">Efflux transporter outer membrane subunit</fullName>
    </submittedName>
</protein>
<feature type="region of interest" description="Disordered" evidence="3">
    <location>
        <begin position="223"/>
        <end position="245"/>
    </location>
</feature>
<dbReference type="PANTHER" id="PTHR30203:SF32">
    <property type="entry name" value="CATION EFFLUX SYSTEM PROTEIN CUSC"/>
    <property type="match status" value="1"/>
</dbReference>
<keyword evidence="2" id="KW-0564">Palmitate</keyword>
<dbReference type="InterPro" id="IPR003423">
    <property type="entry name" value="OMP_efflux"/>
</dbReference>
<dbReference type="SUPFAM" id="SSF56954">
    <property type="entry name" value="Outer membrane efflux proteins (OEP)"/>
    <property type="match status" value="1"/>
</dbReference>
<dbReference type="Proteomes" id="UP000595231">
    <property type="component" value="Chromosome"/>
</dbReference>